<proteinExistence type="predicted"/>
<protein>
    <recommendedName>
        <fullName evidence="4">Glycosyl hydrolase</fullName>
    </recommendedName>
</protein>
<keyword evidence="3" id="KW-1185">Reference proteome</keyword>
<dbReference type="Proteomes" id="UP001139031">
    <property type="component" value="Unassembled WGS sequence"/>
</dbReference>
<evidence type="ECO:0000313" key="2">
    <source>
        <dbReference type="EMBL" id="MBZ5707695.1"/>
    </source>
</evidence>
<dbReference type="InterPro" id="IPR015943">
    <property type="entry name" value="WD40/YVTN_repeat-like_dom_sf"/>
</dbReference>
<dbReference type="SUPFAM" id="SSF63829">
    <property type="entry name" value="Calcium-dependent phosphotriesterase"/>
    <property type="match status" value="1"/>
</dbReference>
<comment type="caution">
    <text evidence="2">The sequence shown here is derived from an EMBL/GenBank/DDBJ whole genome shotgun (WGS) entry which is preliminary data.</text>
</comment>
<dbReference type="RefSeq" id="WP_224189458.1">
    <property type="nucleotide sequence ID" value="NZ_JAIRAU010000001.1"/>
</dbReference>
<sequence length="406" mass="43520">MSVSDLLARGARVFYRVFMYVQLVFIGVFVLVGPWWALRGGLAGAALLCAALGVLFDTRALAELLEWAPAWLQRAAVRVAVASHGVAAGWALLLIVWPIDRAWAPLADSENWSDPIVRFSQVDGFVVHDGGGGVWAWSGDDWRDLGVPPGGRAWEFHVAPDGALWTAPQGTARLDRRDPATGRWHSLGRPAGEFKALAVGADELLVTVGGALHRLDLARGTWSKEQALTGRVESLALGGGTAVALGASWWSREGQGGEWVDLTRPAKDSLDYYYAAVGGRGWRYAWHSGLWSSDLQVAAPGRSFERRTPPAPDVRVIVADPDDGARVVAGSWGQGVWGSDDGGATWTALGLERVQVRSLAVDWRRGVVCAASSNTIWDRGVFCRNVPHGQPSGSSASEGDESRGTP</sequence>
<dbReference type="Gene3D" id="2.130.10.10">
    <property type="entry name" value="YVTN repeat-like/Quinoprotein amine dehydrogenase"/>
    <property type="match status" value="1"/>
</dbReference>
<feature type="transmembrane region" description="Helical" evidence="1">
    <location>
        <begin position="77"/>
        <end position="99"/>
    </location>
</feature>
<dbReference type="EMBL" id="JAIRAU010000001">
    <property type="protein sequence ID" value="MBZ5707695.1"/>
    <property type="molecule type" value="Genomic_DNA"/>
</dbReference>
<keyword evidence="1" id="KW-0812">Transmembrane</keyword>
<name>A0ABS7THJ8_9BACT</name>
<evidence type="ECO:0000256" key="1">
    <source>
        <dbReference type="SAM" id="Phobius"/>
    </source>
</evidence>
<keyword evidence="1" id="KW-0472">Membrane</keyword>
<keyword evidence="1" id="KW-1133">Transmembrane helix</keyword>
<feature type="transmembrane region" description="Helical" evidence="1">
    <location>
        <begin position="42"/>
        <end position="65"/>
    </location>
</feature>
<evidence type="ECO:0000313" key="3">
    <source>
        <dbReference type="Proteomes" id="UP001139031"/>
    </source>
</evidence>
<accession>A0ABS7THJ8</accession>
<organism evidence="2 3">
    <name type="scientific">Nannocystis pusilla</name>
    <dbReference type="NCBI Taxonomy" id="889268"/>
    <lineage>
        <taxon>Bacteria</taxon>
        <taxon>Pseudomonadati</taxon>
        <taxon>Myxococcota</taxon>
        <taxon>Polyangia</taxon>
        <taxon>Nannocystales</taxon>
        <taxon>Nannocystaceae</taxon>
        <taxon>Nannocystis</taxon>
    </lineage>
</organism>
<gene>
    <name evidence="2" type="ORF">K7C98_00390</name>
</gene>
<evidence type="ECO:0008006" key="4">
    <source>
        <dbReference type="Google" id="ProtNLM"/>
    </source>
</evidence>
<feature type="transmembrane region" description="Helical" evidence="1">
    <location>
        <begin position="17"/>
        <end position="36"/>
    </location>
</feature>
<reference evidence="2" key="1">
    <citation type="submission" date="2021-08" db="EMBL/GenBank/DDBJ databases">
        <authorList>
            <person name="Stevens D.C."/>
        </authorList>
    </citation>
    <scope>NUCLEOTIDE SEQUENCE</scope>
    <source>
        <strain evidence="2">DSM 53165</strain>
    </source>
</reference>